<dbReference type="EMBL" id="CP021781">
    <property type="protein sequence ID" value="AXA33487.1"/>
    <property type="molecule type" value="Genomic_DNA"/>
</dbReference>
<name>A0A2Z4XX69_9GAMM</name>
<evidence type="ECO:0000313" key="4">
    <source>
        <dbReference type="EMBL" id="AXA33487.1"/>
    </source>
</evidence>
<keyword evidence="2 4" id="KW-0808">Transferase</keyword>
<keyword evidence="1 4" id="KW-0489">Methyltransferase</keyword>
<sequence length="211" mass="23627">MQQNQFTDSKIWDYCLETTSDLSDTLLELANKTRDSVHGSQMLSEKIVTKLLQMLVFTNQAKLCVDVGTYTGMSAIAMAEASPSAKVITIDRPNQAGQELADFYISKYTNIESIVEDAITALPKLPDNIDVAFIDADKKQTQSYFDILLPKLSNNGIIVVDDVLWRGEVVDSQDKRAKALDDFNRNIKSRKDVESLVLPIRHGVNIIRKKS</sequence>
<evidence type="ECO:0000256" key="2">
    <source>
        <dbReference type="ARBA" id="ARBA00022679"/>
    </source>
</evidence>
<evidence type="ECO:0000313" key="5">
    <source>
        <dbReference type="EMBL" id="QIW11718.1"/>
    </source>
</evidence>
<dbReference type="Proteomes" id="UP000681131">
    <property type="component" value="Chromosome"/>
</dbReference>
<reference evidence="4 6" key="1">
    <citation type="submission" date="2017-06" db="EMBL/GenBank/DDBJ databases">
        <title>Complete genome of Francisella adeliensis.</title>
        <authorList>
            <person name="Vallesi A."/>
            <person name="Sjodin A."/>
        </authorList>
    </citation>
    <scope>NUCLEOTIDE SEQUENCE [LARGE SCALE GENOMIC DNA]</scope>
    <source>
        <strain evidence="4 6">FDC440</strain>
    </source>
</reference>
<keyword evidence="3" id="KW-0949">S-adenosyl-L-methionine</keyword>
<dbReference type="InterPro" id="IPR002935">
    <property type="entry name" value="SAM_O-MeTrfase"/>
</dbReference>
<dbReference type="PROSITE" id="PS51682">
    <property type="entry name" value="SAM_OMT_I"/>
    <property type="match status" value="1"/>
</dbReference>
<dbReference type="GO" id="GO:0008171">
    <property type="term" value="F:O-methyltransferase activity"/>
    <property type="evidence" value="ECO:0007669"/>
    <property type="project" value="InterPro"/>
</dbReference>
<protein>
    <submittedName>
        <fullName evidence="4 5">Methyltransferase</fullName>
    </submittedName>
</protein>
<organism evidence="4 6">
    <name type="scientific">Francisella adeliensis</name>
    <dbReference type="NCBI Taxonomy" id="2007306"/>
    <lineage>
        <taxon>Bacteria</taxon>
        <taxon>Pseudomonadati</taxon>
        <taxon>Pseudomonadota</taxon>
        <taxon>Gammaproteobacteria</taxon>
        <taxon>Thiotrichales</taxon>
        <taxon>Francisellaceae</taxon>
        <taxon>Francisella</taxon>
    </lineage>
</organism>
<dbReference type="EMBL" id="CP043424">
    <property type="protein sequence ID" value="QIW11718.1"/>
    <property type="molecule type" value="Genomic_DNA"/>
</dbReference>
<evidence type="ECO:0000256" key="1">
    <source>
        <dbReference type="ARBA" id="ARBA00022603"/>
    </source>
</evidence>
<reference evidence="5 7" key="2">
    <citation type="submission" date="2019-08" db="EMBL/GenBank/DDBJ databases">
        <title>Complete genome sequences of Francisella adeliensis (FSC1325 and FSC1326).</title>
        <authorList>
            <person name="Ohrman C."/>
            <person name="Uneklint I."/>
            <person name="Vallesi A."/>
            <person name="Karlsson L."/>
            <person name="Sjodin A."/>
        </authorList>
    </citation>
    <scope>NUCLEOTIDE SEQUENCE [LARGE SCALE GENOMIC DNA]</scope>
    <source>
        <strain evidence="5 7">FSC1325</strain>
    </source>
</reference>
<dbReference type="GO" id="GO:0032259">
    <property type="term" value="P:methylation"/>
    <property type="evidence" value="ECO:0007669"/>
    <property type="project" value="UniProtKB-KW"/>
</dbReference>
<dbReference type="OrthoDB" id="9799672at2"/>
<dbReference type="AlphaFoldDB" id="A0A2Z4XX69"/>
<gene>
    <name evidence="4" type="ORF">CDH04_03240</name>
    <name evidence="5" type="ORF">FZC43_03240</name>
</gene>
<dbReference type="InterPro" id="IPR029063">
    <property type="entry name" value="SAM-dependent_MTases_sf"/>
</dbReference>
<dbReference type="GO" id="GO:0008757">
    <property type="term" value="F:S-adenosylmethionine-dependent methyltransferase activity"/>
    <property type="evidence" value="ECO:0007669"/>
    <property type="project" value="TreeGrafter"/>
</dbReference>
<evidence type="ECO:0000313" key="6">
    <source>
        <dbReference type="Proteomes" id="UP000251120"/>
    </source>
</evidence>
<evidence type="ECO:0000313" key="7">
    <source>
        <dbReference type="Proteomes" id="UP000681131"/>
    </source>
</evidence>
<proteinExistence type="predicted"/>
<dbReference type="PANTHER" id="PTHR10509">
    <property type="entry name" value="O-METHYLTRANSFERASE-RELATED"/>
    <property type="match status" value="1"/>
</dbReference>
<dbReference type="InterPro" id="IPR050362">
    <property type="entry name" value="Cation-dep_OMT"/>
</dbReference>
<dbReference type="KEGG" id="fad:CDH04_03240"/>
<dbReference type="Gene3D" id="3.40.50.150">
    <property type="entry name" value="Vaccinia Virus protein VP39"/>
    <property type="match status" value="1"/>
</dbReference>
<dbReference type="Pfam" id="PF01596">
    <property type="entry name" value="Methyltransf_3"/>
    <property type="match status" value="1"/>
</dbReference>
<dbReference type="Proteomes" id="UP000251120">
    <property type="component" value="Chromosome"/>
</dbReference>
<dbReference type="RefSeq" id="WP_112869660.1">
    <property type="nucleotide sequence ID" value="NZ_CP021781.1"/>
</dbReference>
<dbReference type="SUPFAM" id="SSF53335">
    <property type="entry name" value="S-adenosyl-L-methionine-dependent methyltransferases"/>
    <property type="match status" value="1"/>
</dbReference>
<accession>A0A2Z4XX69</accession>
<evidence type="ECO:0000256" key="3">
    <source>
        <dbReference type="ARBA" id="ARBA00022691"/>
    </source>
</evidence>
<keyword evidence="7" id="KW-1185">Reference proteome</keyword>
<dbReference type="PANTHER" id="PTHR10509:SF14">
    <property type="entry name" value="CAFFEOYL-COA O-METHYLTRANSFERASE 3-RELATED"/>
    <property type="match status" value="1"/>
</dbReference>